<keyword evidence="3 6" id="KW-1133">Transmembrane helix</keyword>
<feature type="chain" id="PRO_5042480710" description="Mid2 domain-containing protein" evidence="7">
    <location>
        <begin position="28"/>
        <end position="320"/>
    </location>
</feature>
<evidence type="ECO:0000256" key="1">
    <source>
        <dbReference type="ARBA" id="ARBA00004167"/>
    </source>
</evidence>
<dbReference type="RefSeq" id="XP_062722012.1">
    <property type="nucleotide sequence ID" value="XM_062869455.1"/>
</dbReference>
<dbReference type="PANTHER" id="PTHR15549">
    <property type="entry name" value="PAIRED IMMUNOGLOBULIN-LIKE TYPE 2 RECEPTOR"/>
    <property type="match status" value="1"/>
</dbReference>
<evidence type="ECO:0000313" key="9">
    <source>
        <dbReference type="Proteomes" id="UP001273166"/>
    </source>
</evidence>
<evidence type="ECO:0000256" key="7">
    <source>
        <dbReference type="SAM" id="SignalP"/>
    </source>
</evidence>
<feature type="region of interest" description="Disordered" evidence="5">
    <location>
        <begin position="175"/>
        <end position="227"/>
    </location>
</feature>
<protein>
    <recommendedName>
        <fullName evidence="10">Mid2 domain-containing protein</fullName>
    </recommendedName>
</protein>
<keyword evidence="4 6" id="KW-0472">Membrane</keyword>
<keyword evidence="2 6" id="KW-0812">Transmembrane</keyword>
<dbReference type="GO" id="GO:0071944">
    <property type="term" value="C:cell periphery"/>
    <property type="evidence" value="ECO:0007669"/>
    <property type="project" value="UniProtKB-ARBA"/>
</dbReference>
<evidence type="ECO:0000256" key="6">
    <source>
        <dbReference type="SAM" id="Phobius"/>
    </source>
</evidence>
<organism evidence="8 9">
    <name type="scientific">Chaetomium strumarium</name>
    <dbReference type="NCBI Taxonomy" id="1170767"/>
    <lineage>
        <taxon>Eukaryota</taxon>
        <taxon>Fungi</taxon>
        <taxon>Dikarya</taxon>
        <taxon>Ascomycota</taxon>
        <taxon>Pezizomycotina</taxon>
        <taxon>Sordariomycetes</taxon>
        <taxon>Sordariomycetidae</taxon>
        <taxon>Sordariales</taxon>
        <taxon>Chaetomiaceae</taxon>
        <taxon>Chaetomium</taxon>
    </lineage>
</organism>
<accession>A0AAJ0GU48</accession>
<feature type="signal peptide" evidence="7">
    <location>
        <begin position="1"/>
        <end position="27"/>
    </location>
</feature>
<evidence type="ECO:0000256" key="4">
    <source>
        <dbReference type="ARBA" id="ARBA00023136"/>
    </source>
</evidence>
<keyword evidence="7" id="KW-0732">Signal</keyword>
<evidence type="ECO:0000256" key="2">
    <source>
        <dbReference type="ARBA" id="ARBA00022692"/>
    </source>
</evidence>
<reference evidence="8" key="1">
    <citation type="journal article" date="2023" name="Mol. Phylogenet. Evol.">
        <title>Genome-scale phylogeny and comparative genomics of the fungal order Sordariales.</title>
        <authorList>
            <person name="Hensen N."/>
            <person name="Bonometti L."/>
            <person name="Westerberg I."/>
            <person name="Brannstrom I.O."/>
            <person name="Guillou S."/>
            <person name="Cros-Aarteil S."/>
            <person name="Calhoun S."/>
            <person name="Haridas S."/>
            <person name="Kuo A."/>
            <person name="Mondo S."/>
            <person name="Pangilinan J."/>
            <person name="Riley R."/>
            <person name="LaButti K."/>
            <person name="Andreopoulos B."/>
            <person name="Lipzen A."/>
            <person name="Chen C."/>
            <person name="Yan M."/>
            <person name="Daum C."/>
            <person name="Ng V."/>
            <person name="Clum A."/>
            <person name="Steindorff A."/>
            <person name="Ohm R.A."/>
            <person name="Martin F."/>
            <person name="Silar P."/>
            <person name="Natvig D.O."/>
            <person name="Lalanne C."/>
            <person name="Gautier V."/>
            <person name="Ament-Velasquez S.L."/>
            <person name="Kruys A."/>
            <person name="Hutchinson M.I."/>
            <person name="Powell A.J."/>
            <person name="Barry K."/>
            <person name="Miller A.N."/>
            <person name="Grigoriev I.V."/>
            <person name="Debuchy R."/>
            <person name="Gladieux P."/>
            <person name="Hiltunen Thoren M."/>
            <person name="Johannesson H."/>
        </authorList>
    </citation>
    <scope>NUCLEOTIDE SEQUENCE</scope>
    <source>
        <strain evidence="8">CBS 333.67</strain>
    </source>
</reference>
<proteinExistence type="predicted"/>
<comment type="caution">
    <text evidence="8">The sequence shown here is derived from an EMBL/GenBank/DDBJ whole genome shotgun (WGS) entry which is preliminary data.</text>
</comment>
<dbReference type="InterPro" id="IPR051694">
    <property type="entry name" value="Immunoregulatory_rcpt-like"/>
</dbReference>
<dbReference type="EMBL" id="JAUDZG010000004">
    <property type="protein sequence ID" value="KAK3306232.1"/>
    <property type="molecule type" value="Genomic_DNA"/>
</dbReference>
<evidence type="ECO:0000256" key="3">
    <source>
        <dbReference type="ARBA" id="ARBA00022989"/>
    </source>
</evidence>
<sequence>MIPILSIHFVTTAVAVLLTTLTTTARGASQCYFPNGRESSSDVPCDPSAEVSMCCPSRAACLSSGLCANPETGPNQGISYARGTCTDKSWRSAVCPQRCRINQDTATNSSAYDFGTDGVQVWECVGQGYAKPGAYCCESAGESTRCCRTQTAVFSLPAASVGNALAVQTPPAVVTTMSTSSGSSSSSSSPSETGSTTTVTVTVGTTTGTTAGGKEGTQTGGEDSAGGGLSDAAKIGLGVGIGIGAAALIVSAILVWCWRRGGMEQAPPKNKGTVAEPHDAYYSKPSEYAVAEAWAPPAELPWGEGIRPAYELPEGSAGYR</sequence>
<gene>
    <name evidence="8" type="ORF">B0T15DRAFT_534742</name>
</gene>
<evidence type="ECO:0000313" key="8">
    <source>
        <dbReference type="EMBL" id="KAK3306232.1"/>
    </source>
</evidence>
<feature type="transmembrane region" description="Helical" evidence="6">
    <location>
        <begin position="235"/>
        <end position="258"/>
    </location>
</feature>
<keyword evidence="9" id="KW-1185">Reference proteome</keyword>
<dbReference type="Proteomes" id="UP001273166">
    <property type="component" value="Unassembled WGS sequence"/>
</dbReference>
<evidence type="ECO:0008006" key="10">
    <source>
        <dbReference type="Google" id="ProtNLM"/>
    </source>
</evidence>
<dbReference type="GeneID" id="87888284"/>
<name>A0AAJ0GU48_9PEZI</name>
<evidence type="ECO:0000256" key="5">
    <source>
        <dbReference type="SAM" id="MobiDB-lite"/>
    </source>
</evidence>
<dbReference type="GO" id="GO:0016020">
    <property type="term" value="C:membrane"/>
    <property type="evidence" value="ECO:0007669"/>
    <property type="project" value="UniProtKB-SubCell"/>
</dbReference>
<feature type="compositionally biased region" description="Low complexity" evidence="5">
    <location>
        <begin position="175"/>
        <end position="209"/>
    </location>
</feature>
<reference evidence="8" key="2">
    <citation type="submission" date="2023-06" db="EMBL/GenBank/DDBJ databases">
        <authorList>
            <consortium name="Lawrence Berkeley National Laboratory"/>
            <person name="Mondo S.J."/>
            <person name="Hensen N."/>
            <person name="Bonometti L."/>
            <person name="Westerberg I."/>
            <person name="Brannstrom I.O."/>
            <person name="Guillou S."/>
            <person name="Cros-Aarteil S."/>
            <person name="Calhoun S."/>
            <person name="Haridas S."/>
            <person name="Kuo A."/>
            <person name="Pangilinan J."/>
            <person name="Riley R."/>
            <person name="Labutti K."/>
            <person name="Andreopoulos B."/>
            <person name="Lipzen A."/>
            <person name="Chen C."/>
            <person name="Yanf M."/>
            <person name="Daum C."/>
            <person name="Ng V."/>
            <person name="Clum A."/>
            <person name="Steindorff A."/>
            <person name="Ohm R."/>
            <person name="Martin F."/>
            <person name="Silar P."/>
            <person name="Natvig D."/>
            <person name="Lalanne C."/>
            <person name="Gautier V."/>
            <person name="Ament-Velasquez S.L."/>
            <person name="Kruys A."/>
            <person name="Hutchinson M.I."/>
            <person name="Powell A.J."/>
            <person name="Barry K."/>
            <person name="Miller A.N."/>
            <person name="Grigoriev I.V."/>
            <person name="Debuchy R."/>
            <person name="Gladieux P."/>
            <person name="Thoren M.H."/>
            <person name="Johannesson H."/>
        </authorList>
    </citation>
    <scope>NUCLEOTIDE SEQUENCE</scope>
    <source>
        <strain evidence="8">CBS 333.67</strain>
    </source>
</reference>
<feature type="compositionally biased region" description="Gly residues" evidence="5">
    <location>
        <begin position="210"/>
        <end position="227"/>
    </location>
</feature>
<dbReference type="AlphaFoldDB" id="A0AAJ0GU48"/>
<comment type="subcellular location">
    <subcellularLocation>
        <location evidence="1">Membrane</location>
        <topology evidence="1">Single-pass membrane protein</topology>
    </subcellularLocation>
</comment>
<dbReference type="PANTHER" id="PTHR15549:SF26">
    <property type="entry name" value="AXIAL BUDDING PATTERN PROTEIN 2-RELATED"/>
    <property type="match status" value="1"/>
</dbReference>